<dbReference type="RefSeq" id="WP_065449151.1">
    <property type="nucleotide sequence ID" value="NZ_LVEN01000013.1"/>
</dbReference>
<name>A0ABX2XJQ8_9FLAO</name>
<keyword evidence="2" id="KW-1133">Transmembrane helix</keyword>
<protein>
    <submittedName>
        <fullName evidence="3">Uncharacterized protein</fullName>
    </submittedName>
</protein>
<dbReference type="Proteomes" id="UP000093343">
    <property type="component" value="Unassembled WGS sequence"/>
</dbReference>
<evidence type="ECO:0000256" key="1">
    <source>
        <dbReference type="SAM" id="Coils"/>
    </source>
</evidence>
<sequence>MILHVLDNSRYFKFLVIILLAITTLLCVLLVDHRRQTLKLEIELANINQELQFKEFTHDRKMKEFEQEAKRHQEQVQQLKSEILSKLKRENENRH</sequence>
<evidence type="ECO:0000313" key="4">
    <source>
        <dbReference type="Proteomes" id="UP000093343"/>
    </source>
</evidence>
<accession>A0ABX2XJQ8</accession>
<reference evidence="4" key="1">
    <citation type="submission" date="2016-03" db="EMBL/GenBank/DDBJ databases">
        <title>Draft genome sequence of Paenibacillus glacialis DSM 22343.</title>
        <authorList>
            <person name="Shin S.-K."/>
            <person name="Yi H."/>
        </authorList>
    </citation>
    <scope>NUCLEOTIDE SEQUENCE [LARGE SCALE GENOMIC DNA]</scope>
    <source>
        <strain evidence="4">CCUG 60099</strain>
    </source>
</reference>
<dbReference type="EMBL" id="LVEN01000013">
    <property type="protein sequence ID" value="OCB75545.1"/>
    <property type="molecule type" value="Genomic_DNA"/>
</dbReference>
<keyword evidence="1" id="KW-0175">Coiled coil</keyword>
<keyword evidence="4" id="KW-1185">Reference proteome</keyword>
<proteinExistence type="predicted"/>
<organism evidence="3 4">
    <name type="scientific">Flavobacterium piscis</name>
    <dbReference type="NCBI Taxonomy" id="1114874"/>
    <lineage>
        <taxon>Bacteria</taxon>
        <taxon>Pseudomonadati</taxon>
        <taxon>Bacteroidota</taxon>
        <taxon>Flavobacteriia</taxon>
        <taxon>Flavobacteriales</taxon>
        <taxon>Flavobacteriaceae</taxon>
        <taxon>Flavobacterium</taxon>
    </lineage>
</organism>
<evidence type="ECO:0000256" key="2">
    <source>
        <dbReference type="SAM" id="Phobius"/>
    </source>
</evidence>
<keyword evidence="2" id="KW-0472">Membrane</keyword>
<feature type="transmembrane region" description="Helical" evidence="2">
    <location>
        <begin position="12"/>
        <end position="31"/>
    </location>
</feature>
<feature type="coiled-coil region" evidence="1">
    <location>
        <begin position="30"/>
        <end position="89"/>
    </location>
</feature>
<comment type="caution">
    <text evidence="3">The sequence shown here is derived from an EMBL/GenBank/DDBJ whole genome shotgun (WGS) entry which is preliminary data.</text>
</comment>
<evidence type="ECO:0000313" key="3">
    <source>
        <dbReference type="EMBL" id="OCB75545.1"/>
    </source>
</evidence>
<gene>
    <name evidence="3" type="ORF">FLP_08750</name>
</gene>
<keyword evidence="2" id="KW-0812">Transmembrane</keyword>